<feature type="compositionally biased region" description="Basic residues" evidence="1">
    <location>
        <begin position="314"/>
        <end position="337"/>
    </location>
</feature>
<feature type="compositionally biased region" description="Low complexity" evidence="1">
    <location>
        <begin position="58"/>
        <end position="68"/>
    </location>
</feature>
<feature type="region of interest" description="Disordered" evidence="1">
    <location>
        <begin position="192"/>
        <end position="356"/>
    </location>
</feature>
<protein>
    <submittedName>
        <fullName evidence="2">Uncharacterized protein</fullName>
    </submittedName>
</protein>
<feature type="compositionally biased region" description="Basic residues" evidence="1">
    <location>
        <begin position="382"/>
        <end position="413"/>
    </location>
</feature>
<organism evidence="2 3">
    <name type="scientific">Paspalum notatum var. saurae</name>
    <dbReference type="NCBI Taxonomy" id="547442"/>
    <lineage>
        <taxon>Eukaryota</taxon>
        <taxon>Viridiplantae</taxon>
        <taxon>Streptophyta</taxon>
        <taxon>Embryophyta</taxon>
        <taxon>Tracheophyta</taxon>
        <taxon>Spermatophyta</taxon>
        <taxon>Magnoliopsida</taxon>
        <taxon>Liliopsida</taxon>
        <taxon>Poales</taxon>
        <taxon>Poaceae</taxon>
        <taxon>PACMAD clade</taxon>
        <taxon>Panicoideae</taxon>
        <taxon>Andropogonodae</taxon>
        <taxon>Paspaleae</taxon>
        <taxon>Paspalinae</taxon>
        <taxon>Paspalum</taxon>
    </lineage>
</organism>
<feature type="non-terminal residue" evidence="2">
    <location>
        <position position="1"/>
    </location>
</feature>
<evidence type="ECO:0000256" key="1">
    <source>
        <dbReference type="SAM" id="MobiDB-lite"/>
    </source>
</evidence>
<proteinExistence type="predicted"/>
<feature type="compositionally biased region" description="Basic and acidic residues" evidence="1">
    <location>
        <begin position="236"/>
        <end position="248"/>
    </location>
</feature>
<feature type="compositionally biased region" description="Basic residues" evidence="1">
    <location>
        <begin position="192"/>
        <end position="219"/>
    </location>
</feature>
<feature type="region of interest" description="Disordered" evidence="1">
    <location>
        <begin position="56"/>
        <end position="87"/>
    </location>
</feature>
<feature type="compositionally biased region" description="Basic residues" evidence="1">
    <location>
        <begin position="434"/>
        <end position="445"/>
    </location>
</feature>
<dbReference type="Proteomes" id="UP001341281">
    <property type="component" value="Chromosome 02"/>
</dbReference>
<dbReference type="EMBL" id="CP144746">
    <property type="protein sequence ID" value="WVZ59665.1"/>
    <property type="molecule type" value="Genomic_DNA"/>
</dbReference>
<feature type="compositionally biased region" description="Low complexity" evidence="1">
    <location>
        <begin position="9"/>
        <end position="22"/>
    </location>
</feature>
<feature type="compositionally biased region" description="Basic residues" evidence="1">
    <location>
        <begin position="274"/>
        <end position="285"/>
    </location>
</feature>
<keyword evidence="3" id="KW-1185">Reference proteome</keyword>
<gene>
    <name evidence="2" type="ORF">U9M48_009775</name>
</gene>
<sequence length="574" mass="65559">ALSRRPLRLSRPPHSGATATAATDDDSKNSITCQKNPRASPRLHGAAYIYIGSSSVVGGRASHGDSSSGRGGRRAGQGVPWRAHPLRPPHLRRRRHRRPHRRLRHRHIGRRDIHGHVPAQVLPVGVPQGAGGGAGRRHPQPVLQVRQPAADRLHVVALPGGARRLLLRGGRGALARAEVVHVRRWRLLPRRRRAQRRRAGRRHAHRRAHSSWRRRRLRWPVHPNLPVGDGAPPPPRHAEHRPAADDHRRHLLRQPRQLRRGQDPGRLGLAPQPRPRRRPGGRNHRGLALPPRHAQLPHRPRQPRAGAAGARADPRHRRRRRRVRRPRAGRGFRRRRHTAVDRHPPAQAPAAARHGRARPVLPAAHRHQRHHVLRARAVQDHRPRRRRRAHVGRRHGARQHRRHLRVHRHRRQARPPQALLPGRLPDAPLPGHRRDAHRRDVRWRRRGQDSKDLRGHRGGVHLRLRRRLRLVVGPARRAGAERDLPAGDPAGGAGHQRGRQHALHLRRRAGVPPHALPPEVRPLLLLRRVGARHDALRRRLPAGDEGRAHREDGDCVESTLVLAKVRRRWHGRRC</sequence>
<feature type="region of interest" description="Disordered" evidence="1">
    <location>
        <begin position="378"/>
        <end position="455"/>
    </location>
</feature>
<name>A0AAQ3WFA8_PASNO</name>
<evidence type="ECO:0000313" key="2">
    <source>
        <dbReference type="EMBL" id="WVZ59665.1"/>
    </source>
</evidence>
<feature type="compositionally biased region" description="Basic and acidic residues" evidence="1">
    <location>
        <begin position="446"/>
        <end position="455"/>
    </location>
</feature>
<accession>A0AAQ3WFA8</accession>
<evidence type="ECO:0000313" key="3">
    <source>
        <dbReference type="Proteomes" id="UP001341281"/>
    </source>
</evidence>
<reference evidence="2 3" key="1">
    <citation type="submission" date="2024-02" db="EMBL/GenBank/DDBJ databases">
        <title>High-quality chromosome-scale genome assembly of Pensacola bahiagrass (Paspalum notatum Flugge var. saurae).</title>
        <authorList>
            <person name="Vega J.M."/>
            <person name="Podio M."/>
            <person name="Orjuela J."/>
            <person name="Siena L.A."/>
            <person name="Pessino S.C."/>
            <person name="Combes M.C."/>
            <person name="Mariac C."/>
            <person name="Albertini E."/>
            <person name="Pupilli F."/>
            <person name="Ortiz J.P.A."/>
            <person name="Leblanc O."/>
        </authorList>
    </citation>
    <scope>NUCLEOTIDE SEQUENCE [LARGE SCALE GENOMIC DNA]</scope>
    <source>
        <strain evidence="2">R1</strain>
        <tissue evidence="2">Leaf</tissue>
    </source>
</reference>
<feature type="compositionally biased region" description="Basic residues" evidence="1">
    <location>
        <begin position="249"/>
        <end position="259"/>
    </location>
</feature>
<dbReference type="AlphaFoldDB" id="A0AAQ3WFA8"/>
<feature type="region of interest" description="Disordered" evidence="1">
    <location>
        <begin position="479"/>
        <end position="501"/>
    </location>
</feature>
<feature type="region of interest" description="Disordered" evidence="1">
    <location>
        <begin position="1"/>
        <end position="39"/>
    </location>
</feature>